<dbReference type="EMBL" id="LHQM01000001">
    <property type="protein sequence ID" value="KPJ23278.1"/>
    <property type="molecule type" value="Genomic_DNA"/>
</dbReference>
<evidence type="ECO:0000256" key="1">
    <source>
        <dbReference type="ARBA" id="ARBA00001561"/>
    </source>
</evidence>
<comment type="caution">
    <text evidence="5">The sequence shown here is derived from an EMBL/GenBank/DDBJ whole genome shotgun (WGS) entry which is preliminary data.</text>
</comment>
<dbReference type="Gene3D" id="2.40.50.670">
    <property type="match status" value="1"/>
</dbReference>
<dbReference type="Proteomes" id="UP000049578">
    <property type="component" value="Unassembled WGS sequence"/>
</dbReference>
<dbReference type="STRING" id="119224.AKK44_00085"/>
<organism evidence="5 6">
    <name type="scientific">Streptococcus phocae</name>
    <dbReference type="NCBI Taxonomy" id="119224"/>
    <lineage>
        <taxon>Bacteria</taxon>
        <taxon>Bacillati</taxon>
        <taxon>Bacillota</taxon>
        <taxon>Bacilli</taxon>
        <taxon>Lactobacillales</taxon>
        <taxon>Streptococcaceae</taxon>
        <taxon>Streptococcus</taxon>
    </lineage>
</organism>
<keyword evidence="6" id="KW-1185">Reference proteome</keyword>
<reference evidence="5 6" key="1">
    <citation type="submission" date="2015-08" db="EMBL/GenBank/DDBJ databases">
        <title>Genome sequence of Streptococcus phocae subsp. phocae ATCC 51973T isolated from liver specimen obtained from seal.</title>
        <authorList>
            <person name="Avendano-Herrera R."/>
        </authorList>
    </citation>
    <scope>NUCLEOTIDE SEQUENCE [LARGE SCALE GENOMIC DNA]</scope>
    <source>
        <strain evidence="5 6">ATCC 51973</strain>
    </source>
</reference>
<keyword evidence="3" id="KW-0732">Signal</keyword>
<sequence>MKTYRQFLVSGAILLSLNGAVSSLASPFTTTPSGVVHAAVLGDNYPTKWKKGFGIDSWNMYLRQCTSFVAFRLSSANGFSLPRGYGNADSWGHIARNQGYQVNKTPKIGAVAWWDKGINQSHALYGHVAWVADIKGDYVTIEEYNYNAGQGPEKYHKRTIHKNHVSGYIHFKDLNTIVSHQVQPISQEKPETATSLAQSGTYHFTSKSPIKGEPKLSSPDLTHYDTGQSVHYDQVVTAEGYEWISYLSFSGNRRYIPIRKIAEQPSPSKPSVSETVTVNITVGDTVSFPEAFQVTSVQGNLVTSASLAGGDPTHYNLIDPTPVNETDAAGNITGDQILRPGEYFSIPGTYKVLKVDKPSNGIYVQIGSRGTWVSTDKAKKI</sequence>
<dbReference type="SUPFAM" id="SSF54001">
    <property type="entry name" value="Cysteine proteinases"/>
    <property type="match status" value="1"/>
</dbReference>
<name>A0A0P6SFV2_9STRE</name>
<evidence type="ECO:0000256" key="3">
    <source>
        <dbReference type="SAM" id="SignalP"/>
    </source>
</evidence>
<accession>A0A0P6SFV2</accession>
<comment type="catalytic activity">
    <reaction evidence="1">
        <text>Hydrolyzes the link between N-acetylmuramoyl residues and L-amino acid residues in certain cell-wall glycopeptides.</text>
        <dbReference type="EC" id="3.5.1.28"/>
    </reaction>
</comment>
<evidence type="ECO:0000313" key="6">
    <source>
        <dbReference type="Proteomes" id="UP000049578"/>
    </source>
</evidence>
<evidence type="ECO:0000313" key="5">
    <source>
        <dbReference type="EMBL" id="KPJ23278.1"/>
    </source>
</evidence>
<feature type="domain" description="Peptidase C51" evidence="4">
    <location>
        <begin position="40"/>
        <end position="170"/>
    </location>
</feature>
<evidence type="ECO:0000259" key="4">
    <source>
        <dbReference type="PROSITE" id="PS50911"/>
    </source>
</evidence>
<dbReference type="PROSITE" id="PS50911">
    <property type="entry name" value="CHAP"/>
    <property type="match status" value="1"/>
</dbReference>
<dbReference type="Pfam" id="PF05257">
    <property type="entry name" value="CHAP"/>
    <property type="match status" value="1"/>
</dbReference>
<dbReference type="PATRIC" id="fig|119224.3.peg.14"/>
<feature type="signal peptide" evidence="3">
    <location>
        <begin position="1"/>
        <end position="25"/>
    </location>
</feature>
<dbReference type="InterPro" id="IPR038263">
    <property type="entry name" value="Lytic_exo_TRD_sf"/>
</dbReference>
<dbReference type="EC" id="3.5.1.28" evidence="2"/>
<dbReference type="InterPro" id="IPR038765">
    <property type="entry name" value="Papain-like_cys_pep_sf"/>
</dbReference>
<dbReference type="Gene3D" id="2.30.30.40">
    <property type="entry name" value="SH3 Domains"/>
    <property type="match status" value="1"/>
</dbReference>
<dbReference type="InterPro" id="IPR003646">
    <property type="entry name" value="SH3-like_bac-type"/>
</dbReference>
<feature type="chain" id="PRO_5006130468" description="N-acetylmuramoyl-L-alanine amidase" evidence="3">
    <location>
        <begin position="26"/>
        <end position="381"/>
    </location>
</feature>
<dbReference type="GO" id="GO:0008745">
    <property type="term" value="F:N-acetylmuramoyl-L-alanine amidase activity"/>
    <property type="evidence" value="ECO:0007669"/>
    <property type="project" value="UniProtKB-EC"/>
</dbReference>
<dbReference type="Pfam" id="PF08460">
    <property type="entry name" value="SH3_5"/>
    <property type="match status" value="1"/>
</dbReference>
<dbReference type="InterPro" id="IPR007921">
    <property type="entry name" value="CHAP_dom"/>
</dbReference>
<proteinExistence type="predicted"/>
<dbReference type="RefSeq" id="WP_054278001.1">
    <property type="nucleotide sequence ID" value="NZ_LHQM01000001.1"/>
</dbReference>
<dbReference type="AlphaFoldDB" id="A0A0P6SFV2"/>
<dbReference type="Gene3D" id="3.90.1720.10">
    <property type="entry name" value="endopeptidase domain like (from Nostoc punctiforme)"/>
    <property type="match status" value="1"/>
</dbReference>
<gene>
    <name evidence="5" type="ORF">AKK44_00085</name>
</gene>
<protein>
    <recommendedName>
        <fullName evidence="2">N-acetylmuramoyl-L-alanine amidase</fullName>
        <ecNumber evidence="2">3.5.1.28</ecNumber>
    </recommendedName>
</protein>
<evidence type="ECO:0000256" key="2">
    <source>
        <dbReference type="ARBA" id="ARBA00011901"/>
    </source>
</evidence>